<evidence type="ECO:0000256" key="1">
    <source>
        <dbReference type="PROSITE-ProRule" id="PRU00175"/>
    </source>
</evidence>
<dbReference type="PANTHER" id="PTHR46798:SF3">
    <property type="entry name" value="RING FINGER FAMILY PROTEIN"/>
    <property type="match status" value="1"/>
</dbReference>
<dbReference type="Pfam" id="PF13639">
    <property type="entry name" value="zf-RING_2"/>
    <property type="match status" value="1"/>
</dbReference>
<dbReference type="OMA" id="MAYCIRH"/>
<keyword evidence="5" id="KW-1185">Reference proteome</keyword>
<feature type="compositionally biased region" description="Low complexity" evidence="2">
    <location>
        <begin position="435"/>
        <end position="459"/>
    </location>
</feature>
<feature type="region of interest" description="Disordered" evidence="2">
    <location>
        <begin position="358"/>
        <end position="378"/>
    </location>
</feature>
<dbReference type="GO" id="GO:0004842">
    <property type="term" value="F:ubiquitin-protein transferase activity"/>
    <property type="evidence" value="ECO:0007669"/>
    <property type="project" value="InterPro"/>
</dbReference>
<name>A0A834YVS6_TETSI</name>
<dbReference type="Proteomes" id="UP000655225">
    <property type="component" value="Unassembled WGS sequence"/>
</dbReference>
<feature type="region of interest" description="Disordered" evidence="2">
    <location>
        <begin position="256"/>
        <end position="326"/>
    </location>
</feature>
<evidence type="ECO:0000256" key="2">
    <source>
        <dbReference type="SAM" id="MobiDB-lite"/>
    </source>
</evidence>
<dbReference type="OrthoDB" id="8062037at2759"/>
<keyword evidence="1" id="KW-0863">Zinc-finger</keyword>
<proteinExistence type="predicted"/>
<dbReference type="SUPFAM" id="SSF57850">
    <property type="entry name" value="RING/U-box"/>
    <property type="match status" value="1"/>
</dbReference>
<dbReference type="InterPro" id="IPR044274">
    <property type="entry name" value="RFI2"/>
</dbReference>
<reference evidence="4 5" key="1">
    <citation type="submission" date="2020-04" db="EMBL/GenBank/DDBJ databases">
        <title>Plant Genome Project.</title>
        <authorList>
            <person name="Zhang R.-G."/>
        </authorList>
    </citation>
    <scope>NUCLEOTIDE SEQUENCE [LARGE SCALE GENOMIC DNA]</scope>
    <source>
        <strain evidence="4">YNK0</strain>
        <tissue evidence="4">Leaf</tissue>
    </source>
</reference>
<dbReference type="PROSITE" id="PS50089">
    <property type="entry name" value="ZF_RING_2"/>
    <property type="match status" value="1"/>
</dbReference>
<dbReference type="InterPro" id="IPR013083">
    <property type="entry name" value="Znf_RING/FYVE/PHD"/>
</dbReference>
<evidence type="ECO:0000259" key="3">
    <source>
        <dbReference type="PROSITE" id="PS50089"/>
    </source>
</evidence>
<evidence type="ECO:0000313" key="5">
    <source>
        <dbReference type="Proteomes" id="UP000655225"/>
    </source>
</evidence>
<keyword evidence="1" id="KW-0862">Zinc</keyword>
<feature type="region of interest" description="Disordered" evidence="2">
    <location>
        <begin position="427"/>
        <end position="479"/>
    </location>
</feature>
<feature type="domain" description="RING-type" evidence="3">
    <location>
        <begin position="26"/>
        <end position="71"/>
    </location>
</feature>
<sequence>MGSEDTDILDNGGGGGLSFGASSVSCSICLESVDDKGDRSRVKLQCGHEFHLDCIGSAFNAKGAMQCPNCRKIEKGQWLFANGCHSYPEFSVDDWTHDEDLYDLTYSEMGMALQGRCINGDAMYCCVESSTSHVSLFFFLVNATNSLANGGKENLHQLPWAPVIKFSDSEISFKADHDLLGHPAIFTEHTAAPSAARSCPYVAYFGPIQPSSSNSGESVADGPNFNHHWNGISGPSENSNSHVFPAMDLHYHSWDHHSPPFSPSSSRIGGADQTLVPSATLRPTRGDSDGIPRSGPFMHPYLLGHGSGPRAGSSAVPPYPGSNARAHDRVQGLHAYHQQQQPSNLPGIRAPIFSGVRRSSGPRGLAQVGPVASSSDHNGGFYVFPSSGSSGRNLQESENPLRSHFYAWERDRFAPFPLIPVDRESSWGPFHQAAGGSDSGSRSSNFWQRQGSERTSSQSRSEHSSYQPVHPSGRMFPFI</sequence>
<dbReference type="InterPro" id="IPR001841">
    <property type="entry name" value="Znf_RING"/>
</dbReference>
<dbReference type="PANTHER" id="PTHR46798">
    <property type="entry name" value="OS09G0511500 PROTEIN"/>
    <property type="match status" value="1"/>
</dbReference>
<dbReference type="SMART" id="SM00184">
    <property type="entry name" value="RING"/>
    <property type="match status" value="1"/>
</dbReference>
<organism evidence="4 5">
    <name type="scientific">Tetracentron sinense</name>
    <name type="common">Spur-leaf</name>
    <dbReference type="NCBI Taxonomy" id="13715"/>
    <lineage>
        <taxon>Eukaryota</taxon>
        <taxon>Viridiplantae</taxon>
        <taxon>Streptophyta</taxon>
        <taxon>Embryophyta</taxon>
        <taxon>Tracheophyta</taxon>
        <taxon>Spermatophyta</taxon>
        <taxon>Magnoliopsida</taxon>
        <taxon>Trochodendrales</taxon>
        <taxon>Trochodendraceae</taxon>
        <taxon>Tetracentron</taxon>
    </lineage>
</organism>
<comment type="caution">
    <text evidence="4">The sequence shown here is derived from an EMBL/GenBank/DDBJ whole genome shotgun (WGS) entry which is preliminary data.</text>
</comment>
<keyword evidence="1" id="KW-0479">Metal-binding</keyword>
<protein>
    <recommendedName>
        <fullName evidence="3">RING-type domain-containing protein</fullName>
    </recommendedName>
</protein>
<dbReference type="Gene3D" id="3.30.40.10">
    <property type="entry name" value="Zinc/RING finger domain, C3HC4 (zinc finger)"/>
    <property type="match status" value="1"/>
</dbReference>
<dbReference type="GO" id="GO:0008270">
    <property type="term" value="F:zinc ion binding"/>
    <property type="evidence" value="ECO:0007669"/>
    <property type="project" value="UniProtKB-KW"/>
</dbReference>
<accession>A0A834YVS6</accession>
<dbReference type="AlphaFoldDB" id="A0A834YVS6"/>
<dbReference type="EMBL" id="JABCRI010000014">
    <property type="protein sequence ID" value="KAF8394585.1"/>
    <property type="molecule type" value="Genomic_DNA"/>
</dbReference>
<evidence type="ECO:0000313" key="4">
    <source>
        <dbReference type="EMBL" id="KAF8394585.1"/>
    </source>
</evidence>
<gene>
    <name evidence="4" type="ORF">HHK36_020799</name>
</gene>